<dbReference type="SUPFAM" id="SSF48464">
    <property type="entry name" value="ENTH/VHS domain"/>
    <property type="match status" value="1"/>
</dbReference>
<dbReference type="AlphaFoldDB" id="A0A9W8JFN4"/>
<evidence type="ECO:0000313" key="4">
    <source>
        <dbReference type="EMBL" id="KAJ2933214.1"/>
    </source>
</evidence>
<dbReference type="PANTHER" id="PTHR12276">
    <property type="entry name" value="EPSIN/ENT-RELATED"/>
    <property type="match status" value="1"/>
</dbReference>
<protein>
    <recommendedName>
        <fullName evidence="3">ENTH domain-containing protein</fullName>
    </recommendedName>
</protein>
<dbReference type="GO" id="GO:0006897">
    <property type="term" value="P:endocytosis"/>
    <property type="evidence" value="ECO:0007669"/>
    <property type="project" value="TreeGrafter"/>
</dbReference>
<evidence type="ECO:0000313" key="5">
    <source>
        <dbReference type="Proteomes" id="UP001140091"/>
    </source>
</evidence>
<dbReference type="Proteomes" id="UP001140091">
    <property type="component" value="Unassembled WGS sequence"/>
</dbReference>
<dbReference type="InterPro" id="IPR013809">
    <property type="entry name" value="ENTH"/>
</dbReference>
<feature type="coiled-coil region" evidence="1">
    <location>
        <begin position="172"/>
        <end position="247"/>
    </location>
</feature>
<proteinExistence type="predicted"/>
<feature type="compositionally biased region" description="Low complexity" evidence="2">
    <location>
        <begin position="269"/>
        <end position="288"/>
    </location>
</feature>
<evidence type="ECO:0000259" key="3">
    <source>
        <dbReference type="PROSITE" id="PS50942"/>
    </source>
</evidence>
<dbReference type="InterPro" id="IPR008942">
    <property type="entry name" value="ENTH_VHS"/>
</dbReference>
<keyword evidence="1" id="KW-0175">Coiled coil</keyword>
<dbReference type="PANTHER" id="PTHR12276:SF110">
    <property type="entry name" value="EPSIN-1-RELATED"/>
    <property type="match status" value="1"/>
</dbReference>
<dbReference type="GO" id="GO:0005886">
    <property type="term" value="C:plasma membrane"/>
    <property type="evidence" value="ECO:0007669"/>
    <property type="project" value="TreeGrafter"/>
</dbReference>
<comment type="caution">
    <text evidence="4">The sequence shown here is derived from an EMBL/GenBank/DDBJ whole genome shotgun (WGS) entry which is preliminary data.</text>
</comment>
<evidence type="ECO:0000256" key="2">
    <source>
        <dbReference type="SAM" id="MobiDB-lite"/>
    </source>
</evidence>
<organism evidence="4 5">
    <name type="scientific">Candolleomyces eurysporus</name>
    <dbReference type="NCBI Taxonomy" id="2828524"/>
    <lineage>
        <taxon>Eukaryota</taxon>
        <taxon>Fungi</taxon>
        <taxon>Dikarya</taxon>
        <taxon>Basidiomycota</taxon>
        <taxon>Agaricomycotina</taxon>
        <taxon>Agaricomycetes</taxon>
        <taxon>Agaricomycetidae</taxon>
        <taxon>Agaricales</taxon>
        <taxon>Agaricineae</taxon>
        <taxon>Psathyrellaceae</taxon>
        <taxon>Candolleomyces</taxon>
    </lineage>
</organism>
<dbReference type="Pfam" id="PF01417">
    <property type="entry name" value="ENTH"/>
    <property type="match status" value="1"/>
</dbReference>
<reference evidence="4" key="1">
    <citation type="submission" date="2022-06" db="EMBL/GenBank/DDBJ databases">
        <title>Genome Sequence of Candolleomyces eurysporus.</title>
        <authorList>
            <person name="Buettner E."/>
        </authorList>
    </citation>
    <scope>NUCLEOTIDE SEQUENCE</scope>
    <source>
        <strain evidence="4">VTCC 930004</strain>
    </source>
</reference>
<dbReference type="SMART" id="SM00273">
    <property type="entry name" value="ENTH"/>
    <property type="match status" value="1"/>
</dbReference>
<accession>A0A9W8JFN4</accession>
<dbReference type="GO" id="GO:0030125">
    <property type="term" value="C:clathrin vesicle coat"/>
    <property type="evidence" value="ECO:0007669"/>
    <property type="project" value="TreeGrafter"/>
</dbReference>
<feature type="non-terminal residue" evidence="4">
    <location>
        <position position="1"/>
    </location>
</feature>
<feature type="region of interest" description="Disordered" evidence="2">
    <location>
        <begin position="542"/>
        <end position="616"/>
    </location>
</feature>
<gene>
    <name evidence="4" type="ORF">H1R20_g3879</name>
</gene>
<dbReference type="GO" id="GO:0030276">
    <property type="term" value="F:clathrin binding"/>
    <property type="evidence" value="ECO:0007669"/>
    <property type="project" value="TreeGrafter"/>
</dbReference>
<dbReference type="GO" id="GO:0005768">
    <property type="term" value="C:endosome"/>
    <property type="evidence" value="ECO:0007669"/>
    <property type="project" value="TreeGrafter"/>
</dbReference>
<dbReference type="GO" id="GO:0007015">
    <property type="term" value="P:actin filament organization"/>
    <property type="evidence" value="ECO:0007669"/>
    <property type="project" value="TreeGrafter"/>
</dbReference>
<dbReference type="EMBL" id="JANBPK010000749">
    <property type="protein sequence ID" value="KAJ2933214.1"/>
    <property type="molecule type" value="Genomic_DNA"/>
</dbReference>
<feature type="region of interest" description="Disordered" evidence="2">
    <location>
        <begin position="416"/>
        <end position="459"/>
    </location>
</feature>
<keyword evidence="5" id="KW-1185">Reference proteome</keyword>
<feature type="compositionally biased region" description="Low complexity" evidence="2">
    <location>
        <begin position="433"/>
        <end position="444"/>
    </location>
</feature>
<dbReference type="OrthoDB" id="4033880at2759"/>
<feature type="region of interest" description="Disordered" evidence="2">
    <location>
        <begin position="267"/>
        <end position="299"/>
    </location>
</feature>
<name>A0A9W8JFN4_9AGAR</name>
<evidence type="ECO:0000256" key="1">
    <source>
        <dbReference type="SAM" id="Coils"/>
    </source>
</evidence>
<dbReference type="Gene3D" id="1.25.40.90">
    <property type="match status" value="1"/>
</dbReference>
<feature type="domain" description="ENTH" evidence="3">
    <location>
        <begin position="11"/>
        <end position="143"/>
    </location>
</feature>
<sequence length="616" mass="70735">MQHFGKAARRVTESYTTGCSITQTKIREATSRGPSDTQLREIAQLTYNQNDFTEIVDMLEKQLQNKEKNWRHVFKSLLVLEYCLYHGSENVAIYFRDNINIIKTLREFQYVDEDGTDRGSYVQQEVNDVINLLMDEDRLRSERRSRTRMQDRMVPGVNGGSNRQGVDNQTVLRRDEDEMRRAIEESKRTLAQEIARKEERELQAVLKASEEESKRKKDIDNNASHAIEERKRSLAQEMARMEEQELQAVLRASEEELKRRKDIYSSNASAPFNCSTSPSSSNSTSGGFPLFDPTPDAVGLRPQFTSIQPQMSTMPLQQQFASFNSYQQQLEQQAMQQEYIRQQQEFLTQQQAAQQQAMQQEYMRQQQEFLAQQQAAQKEAQMQAQQEEWMRQQLLRQQQLQLQQQQQLFVPQQLTAQPTSFGNNNPFAPKFQTAPESSASTSPSFNLSSTDENHSHHSNLSAASLQLTAASSSSNPYAYKTPNIRVPVKSKNEARLEHLFANRDDDQKEYIRKQYLQQQQLYIQQQLQAQQQLKRRKDIYGSNANAPVDDAAPRSNSDLTPGASPLINPTPSCPVPDVPRRFPMNLAGPPLQESENLAKFKRADTTALPGPPIRER</sequence>
<dbReference type="PROSITE" id="PS50942">
    <property type="entry name" value="ENTH"/>
    <property type="match status" value="1"/>
</dbReference>
<dbReference type="GO" id="GO:0005543">
    <property type="term" value="F:phospholipid binding"/>
    <property type="evidence" value="ECO:0007669"/>
    <property type="project" value="TreeGrafter"/>
</dbReference>